<dbReference type="Proteomes" id="UP000756346">
    <property type="component" value="Unassembled WGS sequence"/>
</dbReference>
<feature type="signal peptide" evidence="1">
    <location>
        <begin position="1"/>
        <end position="16"/>
    </location>
</feature>
<protein>
    <submittedName>
        <fullName evidence="2">Uncharacterized protein</fullName>
    </submittedName>
</protein>
<evidence type="ECO:0000313" key="3">
    <source>
        <dbReference type="Proteomes" id="UP000756346"/>
    </source>
</evidence>
<organism evidence="2 3">
    <name type="scientific">Microdochium trichocladiopsis</name>
    <dbReference type="NCBI Taxonomy" id="1682393"/>
    <lineage>
        <taxon>Eukaryota</taxon>
        <taxon>Fungi</taxon>
        <taxon>Dikarya</taxon>
        <taxon>Ascomycota</taxon>
        <taxon>Pezizomycotina</taxon>
        <taxon>Sordariomycetes</taxon>
        <taxon>Xylariomycetidae</taxon>
        <taxon>Xylariales</taxon>
        <taxon>Microdochiaceae</taxon>
        <taxon>Microdochium</taxon>
    </lineage>
</organism>
<reference evidence="2" key="1">
    <citation type="journal article" date="2021" name="Nat. Commun.">
        <title>Genetic determinants of endophytism in the Arabidopsis root mycobiome.</title>
        <authorList>
            <person name="Mesny F."/>
            <person name="Miyauchi S."/>
            <person name="Thiergart T."/>
            <person name="Pickel B."/>
            <person name="Atanasova L."/>
            <person name="Karlsson M."/>
            <person name="Huettel B."/>
            <person name="Barry K.W."/>
            <person name="Haridas S."/>
            <person name="Chen C."/>
            <person name="Bauer D."/>
            <person name="Andreopoulos W."/>
            <person name="Pangilinan J."/>
            <person name="LaButti K."/>
            <person name="Riley R."/>
            <person name="Lipzen A."/>
            <person name="Clum A."/>
            <person name="Drula E."/>
            <person name="Henrissat B."/>
            <person name="Kohler A."/>
            <person name="Grigoriev I.V."/>
            <person name="Martin F.M."/>
            <person name="Hacquard S."/>
        </authorList>
    </citation>
    <scope>NUCLEOTIDE SEQUENCE</scope>
    <source>
        <strain evidence="2">MPI-CAGE-CH-0230</strain>
    </source>
</reference>
<feature type="chain" id="PRO_5040392709" evidence="1">
    <location>
        <begin position="17"/>
        <end position="225"/>
    </location>
</feature>
<accession>A0A9P8XU22</accession>
<dbReference type="OrthoDB" id="5383526at2759"/>
<evidence type="ECO:0000313" key="2">
    <source>
        <dbReference type="EMBL" id="KAH7018113.1"/>
    </source>
</evidence>
<comment type="caution">
    <text evidence="2">The sequence shown here is derived from an EMBL/GenBank/DDBJ whole genome shotgun (WGS) entry which is preliminary data.</text>
</comment>
<dbReference type="EMBL" id="JAGTJQ010000011">
    <property type="protein sequence ID" value="KAH7018113.1"/>
    <property type="molecule type" value="Genomic_DNA"/>
</dbReference>
<name>A0A9P8XU22_9PEZI</name>
<dbReference type="AlphaFoldDB" id="A0A9P8XU22"/>
<gene>
    <name evidence="2" type="ORF">B0I36DRAFT_354425</name>
</gene>
<keyword evidence="3" id="KW-1185">Reference proteome</keyword>
<dbReference type="GeneID" id="70186861"/>
<proteinExistence type="predicted"/>
<keyword evidence="1" id="KW-0732">Signal</keyword>
<evidence type="ECO:0000256" key="1">
    <source>
        <dbReference type="SAM" id="SignalP"/>
    </source>
</evidence>
<sequence>MHFAALALTLLPLAAAIDNRFFLNSNDCIGAFASCPDINPGICCTTGAVTYGSVSFEPIPSNWNIWTHSFDGGGCGRRLARVQSNHNTAVCHGGGRFTGLSYDFVNRKRRVAAALRDVGDEDCVRANNLVLADGAVYDLDGVEDTVYAEMSVLSRLFVKITQERCSSSAIWSPSATNSSNSTDTHGNQMLTNLCLSYSIEVVGTNNVTAPELESEFGSALFERKR</sequence>
<dbReference type="RefSeq" id="XP_046006380.1">
    <property type="nucleotide sequence ID" value="XM_046157315.1"/>
</dbReference>